<keyword evidence="3" id="KW-1185">Reference proteome</keyword>
<reference evidence="2 3" key="1">
    <citation type="submission" date="2024-04" db="EMBL/GenBank/DDBJ databases">
        <title>Genomic Markers of Mycobacteria.</title>
        <authorList>
            <person name="Soliman M.S."/>
            <person name="Elkholy A."/>
            <person name="Soliman N.S."/>
            <person name="Abbas A."/>
            <person name="Khayrat S."/>
            <person name="Shawky S."/>
        </authorList>
    </citation>
    <scope>NUCLEOTIDE SEQUENCE [LARGE SCALE GENOMIC DNA]</scope>
    <source>
        <strain evidence="2 3">Egy-CU-AM5</strain>
    </source>
</reference>
<accession>A0ABV3VH22</accession>
<organism evidence="2 3">
    <name type="scientific">Mycolicibacterium porcinum</name>
    <dbReference type="NCBI Taxonomy" id="39693"/>
    <lineage>
        <taxon>Bacteria</taxon>
        <taxon>Bacillati</taxon>
        <taxon>Actinomycetota</taxon>
        <taxon>Actinomycetes</taxon>
        <taxon>Mycobacteriales</taxon>
        <taxon>Mycobacteriaceae</taxon>
        <taxon>Mycolicibacterium</taxon>
    </lineage>
</organism>
<dbReference type="Proteomes" id="UP001558474">
    <property type="component" value="Unassembled WGS sequence"/>
</dbReference>
<evidence type="ECO:0000313" key="2">
    <source>
        <dbReference type="EMBL" id="MEX3739361.1"/>
    </source>
</evidence>
<protein>
    <recommendedName>
        <fullName evidence="4">Secretion protein EspH</fullName>
    </recommendedName>
</protein>
<sequence length="172" mass="18674">MTDGSWGSWDDNEDDVSHSIGGDDEATASGLDALSDYVPSDATELDGDGLPEDREIGADDEGYPGLTTLTNPPGTVAVTVNFDGRVHRFELAPETARMSEQQLAEEIRVIADLARQQVRSEVREFAVEAARFTGLDPVSMGEILGKIGMPSHMEYEAMRSQILSTRYYGATD</sequence>
<evidence type="ECO:0000313" key="3">
    <source>
        <dbReference type="Proteomes" id="UP001558474"/>
    </source>
</evidence>
<proteinExistence type="predicted"/>
<evidence type="ECO:0008006" key="4">
    <source>
        <dbReference type="Google" id="ProtNLM"/>
    </source>
</evidence>
<gene>
    <name evidence="2" type="ORF">ABFW12_14110</name>
</gene>
<evidence type="ECO:0000256" key="1">
    <source>
        <dbReference type="SAM" id="MobiDB-lite"/>
    </source>
</evidence>
<feature type="region of interest" description="Disordered" evidence="1">
    <location>
        <begin position="1"/>
        <end position="69"/>
    </location>
</feature>
<dbReference type="RefSeq" id="WP_131821109.1">
    <property type="nucleotide sequence ID" value="NZ_JBDLOU010000025.1"/>
</dbReference>
<name>A0ABV3VH22_9MYCO</name>
<comment type="caution">
    <text evidence="2">The sequence shown here is derived from an EMBL/GenBank/DDBJ whole genome shotgun (WGS) entry which is preliminary data.</text>
</comment>
<dbReference type="EMBL" id="JBDLOU010000025">
    <property type="protein sequence ID" value="MEX3739361.1"/>
    <property type="molecule type" value="Genomic_DNA"/>
</dbReference>